<keyword evidence="3" id="KW-0653">Protein transport</keyword>
<dbReference type="GO" id="GO:0000145">
    <property type="term" value="C:exocyst"/>
    <property type="evidence" value="ECO:0007669"/>
    <property type="project" value="InterPro"/>
</dbReference>
<evidence type="ECO:0000256" key="3">
    <source>
        <dbReference type="RuleBase" id="RU365026"/>
    </source>
</evidence>
<reference evidence="6 7" key="1">
    <citation type="submission" date="2023-10" db="EMBL/GenBank/DDBJ databases">
        <title>Chromosome-scale genome assembly provides insights into flower coloration mechanisms of Canna indica.</title>
        <authorList>
            <person name="Li C."/>
        </authorList>
    </citation>
    <scope>NUCLEOTIDE SEQUENCE [LARGE SCALE GENOMIC DNA]</scope>
    <source>
        <tissue evidence="6">Flower</tissue>
    </source>
</reference>
<sequence length="259" mass="28775">MPGKGLRNLLSSYSFGHHHHRPPTSYPRPQQEQTLSDLMIKEQLAAAEAIVPKWDPEASAYAKITSLFQDGRAEAHDKAESYHHAGLSYLFLANNVQHIVNKVQSCRLRMMLGDEWAARQASKVRQYVGGFERVAWGKVAAEVPATGVTPAEARERMRAFKSALEGACDEQAKWVVADETMREEVKGAVRGMVLPVYKGFYERWRATLEEDEAATLSPDDAQERLAVLFSGWDGSESSSFSSYRFGSESGSVRSLTSSS</sequence>
<evidence type="ECO:0000256" key="1">
    <source>
        <dbReference type="ARBA" id="ARBA00006756"/>
    </source>
</evidence>
<keyword evidence="2 3" id="KW-0813">Transport</keyword>
<evidence type="ECO:0000256" key="4">
    <source>
        <dbReference type="SAM" id="MobiDB-lite"/>
    </source>
</evidence>
<comment type="function">
    <text evidence="3">Component of the exocyst complex.</text>
</comment>
<evidence type="ECO:0000313" key="6">
    <source>
        <dbReference type="EMBL" id="WOL04757.1"/>
    </source>
</evidence>
<feature type="compositionally biased region" description="Low complexity" evidence="4">
    <location>
        <begin position="232"/>
        <end position="251"/>
    </location>
</feature>
<organism evidence="6 7">
    <name type="scientific">Canna indica</name>
    <name type="common">Indian-shot</name>
    <dbReference type="NCBI Taxonomy" id="4628"/>
    <lineage>
        <taxon>Eukaryota</taxon>
        <taxon>Viridiplantae</taxon>
        <taxon>Streptophyta</taxon>
        <taxon>Embryophyta</taxon>
        <taxon>Tracheophyta</taxon>
        <taxon>Spermatophyta</taxon>
        <taxon>Magnoliopsida</taxon>
        <taxon>Liliopsida</taxon>
        <taxon>Zingiberales</taxon>
        <taxon>Cannaceae</taxon>
        <taxon>Canna</taxon>
    </lineage>
</organism>
<evidence type="ECO:0000256" key="2">
    <source>
        <dbReference type="ARBA" id="ARBA00022448"/>
    </source>
</evidence>
<dbReference type="PANTHER" id="PTHR12542:SF17">
    <property type="entry name" value="EXOCYST SUBUNIT EXO70 FAMILY PROTEIN"/>
    <property type="match status" value="1"/>
</dbReference>
<accession>A0AAQ3KE31</accession>
<proteinExistence type="inferred from homology"/>
<name>A0AAQ3KE31_9LILI</name>
<dbReference type="SUPFAM" id="SSF74788">
    <property type="entry name" value="Cullin repeat-like"/>
    <property type="match status" value="1"/>
</dbReference>
<dbReference type="InterPro" id="IPR004140">
    <property type="entry name" value="Exo70"/>
</dbReference>
<keyword evidence="7" id="KW-1185">Reference proteome</keyword>
<feature type="region of interest" description="Disordered" evidence="4">
    <location>
        <begin position="232"/>
        <end position="259"/>
    </location>
</feature>
<feature type="domain" description="Exocyst complex subunit Exo70 C-terminal" evidence="5">
    <location>
        <begin position="77"/>
        <end position="220"/>
    </location>
</feature>
<comment type="similarity">
    <text evidence="1 3">Belongs to the EXO70 family.</text>
</comment>
<dbReference type="InterPro" id="IPR046364">
    <property type="entry name" value="Exo70_C"/>
</dbReference>
<dbReference type="GO" id="GO:0015031">
    <property type="term" value="P:protein transport"/>
    <property type="evidence" value="ECO:0007669"/>
    <property type="project" value="UniProtKB-KW"/>
</dbReference>
<keyword evidence="3" id="KW-0268">Exocytosis</keyword>
<dbReference type="AlphaFoldDB" id="A0AAQ3KE31"/>
<protein>
    <recommendedName>
        <fullName evidence="3">Exocyst subunit Exo70 family protein</fullName>
    </recommendedName>
</protein>
<dbReference type="InterPro" id="IPR016159">
    <property type="entry name" value="Cullin_repeat-like_dom_sf"/>
</dbReference>
<dbReference type="GO" id="GO:0005546">
    <property type="term" value="F:phosphatidylinositol-4,5-bisphosphate binding"/>
    <property type="evidence" value="ECO:0007669"/>
    <property type="project" value="InterPro"/>
</dbReference>
<gene>
    <name evidence="6" type="ORF">Cni_G13479</name>
</gene>
<dbReference type="Gene3D" id="1.20.1280.170">
    <property type="entry name" value="Exocyst complex component Exo70"/>
    <property type="match status" value="1"/>
</dbReference>
<dbReference type="Pfam" id="PF03081">
    <property type="entry name" value="Exo70_C"/>
    <property type="match status" value="1"/>
</dbReference>
<dbReference type="GO" id="GO:0006887">
    <property type="term" value="P:exocytosis"/>
    <property type="evidence" value="ECO:0007669"/>
    <property type="project" value="UniProtKB-KW"/>
</dbReference>
<evidence type="ECO:0000259" key="5">
    <source>
        <dbReference type="Pfam" id="PF03081"/>
    </source>
</evidence>
<dbReference type="PANTHER" id="PTHR12542">
    <property type="entry name" value="EXOCYST COMPLEX PROTEIN EXO70"/>
    <property type="match status" value="1"/>
</dbReference>
<evidence type="ECO:0000313" key="7">
    <source>
        <dbReference type="Proteomes" id="UP001327560"/>
    </source>
</evidence>
<dbReference type="Proteomes" id="UP001327560">
    <property type="component" value="Chromosome 4"/>
</dbReference>
<dbReference type="EMBL" id="CP136893">
    <property type="protein sequence ID" value="WOL04757.1"/>
    <property type="molecule type" value="Genomic_DNA"/>
</dbReference>